<protein>
    <recommendedName>
        <fullName evidence="1">Aminoglycoside phosphotransferase domain-containing protein</fullName>
    </recommendedName>
</protein>
<dbReference type="STRING" id="110505.ACT16_23615"/>
<proteinExistence type="predicted"/>
<evidence type="ECO:0000313" key="3">
    <source>
        <dbReference type="Proteomes" id="UP000595446"/>
    </source>
</evidence>
<dbReference type="OrthoDB" id="3806873at2"/>
<dbReference type="EMBL" id="AP024237">
    <property type="protein sequence ID" value="BCO36296.1"/>
    <property type="molecule type" value="Genomic_DNA"/>
</dbReference>
<sequence>MKNPDEVCRRLERFLARRTLQQGTVKVDNYQVIAGGYSRHMARFTAHCDGFSLNLVMRADPVDANLTTDSDRTREWALLHALTERTDVPMPRALYFDEDGSELGTKTIILEEVRGHSLLAEIRGEAKPLVADPVDAFAELAARIHQTDLAQLPEEIEQPASWDDYIDGRIEEWRQSEDEQIERNPLFRYMAGWLEDNRPEPAPLRLVHGELQPSNIMVDAWGQLLAVDWEMARIGDPREDLGWCTWVESMQPPRTITTDPSRLRRLYAAKSGLDESLVSPAAIAYFMVIAGLQGMRGLYRQVRELAEGRNKSLLPAYLLGALSTAHEQWWKATRQ</sequence>
<dbReference type="SUPFAM" id="SSF56112">
    <property type="entry name" value="Protein kinase-like (PK-like)"/>
    <property type="match status" value="1"/>
</dbReference>
<evidence type="ECO:0000313" key="2">
    <source>
        <dbReference type="EMBL" id="BCO36296.1"/>
    </source>
</evidence>
<feature type="domain" description="Aminoglycoside phosphotransferase" evidence="1">
    <location>
        <begin position="63"/>
        <end position="247"/>
    </location>
</feature>
<accession>A0A2I3EFJ4</accession>
<keyword evidence="3" id="KW-1185">Reference proteome</keyword>
<dbReference type="RefSeq" id="WP_048893875.1">
    <property type="nucleotide sequence ID" value="NZ_AP024237.1"/>
</dbReference>
<evidence type="ECO:0000259" key="1">
    <source>
        <dbReference type="Pfam" id="PF01636"/>
    </source>
</evidence>
<dbReference type="Gene3D" id="3.30.200.20">
    <property type="entry name" value="Phosphorylase Kinase, domain 1"/>
    <property type="match status" value="1"/>
</dbReference>
<dbReference type="Proteomes" id="UP000595446">
    <property type="component" value="Chromosome"/>
</dbReference>
<reference evidence="2 3" key="1">
    <citation type="submission" date="2020-12" db="EMBL/GenBank/DDBJ databases">
        <title>Complete genome sequence of Mycobacterium heckeshornense JCM 15655T, closely related to a pathogenic non-tuberculous mycobacterial species Mycobacterium xenopi.</title>
        <authorList>
            <person name="Yoshida M."/>
            <person name="Fukano H."/>
            <person name="Asakura T."/>
            <person name="Suzuki M."/>
            <person name="Hoshino Y."/>
        </authorList>
    </citation>
    <scope>NUCLEOTIDE SEQUENCE [LARGE SCALE GENOMIC DNA]</scope>
    <source>
        <strain evidence="2 3">JCM 15655</strain>
    </source>
</reference>
<dbReference type="PANTHER" id="PTHR21310">
    <property type="entry name" value="AMINOGLYCOSIDE PHOSPHOTRANSFERASE-RELATED-RELATED"/>
    <property type="match status" value="1"/>
</dbReference>
<organism evidence="2 3">
    <name type="scientific">Mycobacterium heckeshornense</name>
    <dbReference type="NCBI Taxonomy" id="110505"/>
    <lineage>
        <taxon>Bacteria</taxon>
        <taxon>Bacillati</taxon>
        <taxon>Actinomycetota</taxon>
        <taxon>Actinomycetes</taxon>
        <taxon>Mycobacteriales</taxon>
        <taxon>Mycobacteriaceae</taxon>
        <taxon>Mycobacterium</taxon>
    </lineage>
</organism>
<dbReference type="CDD" id="cd05154">
    <property type="entry name" value="ACAD10_11_N-like"/>
    <property type="match status" value="1"/>
</dbReference>
<name>A0A2I3EFJ4_9MYCO</name>
<dbReference type="InterPro" id="IPR002575">
    <property type="entry name" value="Aminoglycoside_PTrfase"/>
</dbReference>
<dbReference type="InterPro" id="IPR051678">
    <property type="entry name" value="AGP_Transferase"/>
</dbReference>
<dbReference type="InterPro" id="IPR041726">
    <property type="entry name" value="ACAD10_11_N"/>
</dbReference>
<dbReference type="Gene3D" id="3.90.1200.10">
    <property type="match status" value="1"/>
</dbReference>
<gene>
    <name evidence="2" type="ORF">MHEC_27290</name>
</gene>
<dbReference type="AlphaFoldDB" id="A0A2I3EFJ4"/>
<dbReference type="InterPro" id="IPR011009">
    <property type="entry name" value="Kinase-like_dom_sf"/>
</dbReference>
<dbReference type="Pfam" id="PF01636">
    <property type="entry name" value="APH"/>
    <property type="match status" value="1"/>
</dbReference>